<evidence type="ECO:0000256" key="8">
    <source>
        <dbReference type="PROSITE-ProRule" id="PRU00027"/>
    </source>
</evidence>
<evidence type="ECO:0000313" key="11">
    <source>
        <dbReference type="Proteomes" id="UP001459277"/>
    </source>
</evidence>
<dbReference type="SMART" id="SM00614">
    <property type="entry name" value="ZnF_BED"/>
    <property type="match status" value="1"/>
</dbReference>
<name>A0AAW2CWB7_9ROSI</name>
<dbReference type="InterPro" id="IPR012337">
    <property type="entry name" value="RNaseH-like_sf"/>
</dbReference>
<organism evidence="10 11">
    <name type="scientific">Lithocarpus litseifolius</name>
    <dbReference type="NCBI Taxonomy" id="425828"/>
    <lineage>
        <taxon>Eukaryota</taxon>
        <taxon>Viridiplantae</taxon>
        <taxon>Streptophyta</taxon>
        <taxon>Embryophyta</taxon>
        <taxon>Tracheophyta</taxon>
        <taxon>Spermatophyta</taxon>
        <taxon>Magnoliopsida</taxon>
        <taxon>eudicotyledons</taxon>
        <taxon>Gunneridae</taxon>
        <taxon>Pentapetalae</taxon>
        <taxon>rosids</taxon>
        <taxon>fabids</taxon>
        <taxon>Fagales</taxon>
        <taxon>Fagaceae</taxon>
        <taxon>Lithocarpus</taxon>
    </lineage>
</organism>
<dbReference type="GO" id="GO:0003677">
    <property type="term" value="F:DNA binding"/>
    <property type="evidence" value="ECO:0007669"/>
    <property type="project" value="UniProtKB-KW"/>
</dbReference>
<dbReference type="InterPro" id="IPR008906">
    <property type="entry name" value="HATC_C_dom"/>
</dbReference>
<dbReference type="InterPro" id="IPR003656">
    <property type="entry name" value="Znf_BED"/>
</dbReference>
<dbReference type="PANTHER" id="PTHR23272:SF166">
    <property type="entry name" value="ZINC FINGER BED DOMAIN-CONTAINING PROTEIN RICESLEEPER 2-LIKE ISOFORM X1"/>
    <property type="match status" value="1"/>
</dbReference>
<keyword evidence="4 8" id="KW-0863">Zinc-finger</keyword>
<comment type="subunit">
    <text evidence="2">Homodimer.</text>
</comment>
<dbReference type="InterPro" id="IPR025525">
    <property type="entry name" value="hAT-like_transposase_RNase-H"/>
</dbReference>
<keyword evidence="5" id="KW-0862">Zinc</keyword>
<keyword evidence="11" id="KW-1185">Reference proteome</keyword>
<dbReference type="GO" id="GO:0008270">
    <property type="term" value="F:zinc ion binding"/>
    <property type="evidence" value="ECO:0007669"/>
    <property type="project" value="UniProtKB-KW"/>
</dbReference>
<protein>
    <recommendedName>
        <fullName evidence="9">BED-type domain-containing protein</fullName>
    </recommendedName>
</protein>
<proteinExistence type="predicted"/>
<comment type="caution">
    <text evidence="10">The sequence shown here is derived from an EMBL/GenBank/DDBJ whole genome shotgun (WGS) entry which is preliminary data.</text>
</comment>
<dbReference type="SUPFAM" id="SSF53098">
    <property type="entry name" value="Ribonuclease H-like"/>
    <property type="match status" value="1"/>
</dbReference>
<dbReference type="EMBL" id="JAZDWU010000005">
    <property type="protein sequence ID" value="KAL0001787.1"/>
    <property type="molecule type" value="Genomic_DNA"/>
</dbReference>
<feature type="non-terminal residue" evidence="10">
    <location>
        <position position="425"/>
    </location>
</feature>
<dbReference type="Pfam" id="PF02892">
    <property type="entry name" value="zf-BED"/>
    <property type="match status" value="1"/>
</dbReference>
<dbReference type="InterPro" id="IPR036236">
    <property type="entry name" value="Znf_C2H2_sf"/>
</dbReference>
<dbReference type="Pfam" id="PF14372">
    <property type="entry name" value="hAT-like_RNase-H"/>
    <property type="match status" value="1"/>
</dbReference>
<evidence type="ECO:0000259" key="9">
    <source>
        <dbReference type="PROSITE" id="PS50808"/>
    </source>
</evidence>
<evidence type="ECO:0000256" key="7">
    <source>
        <dbReference type="ARBA" id="ARBA00023242"/>
    </source>
</evidence>
<dbReference type="Proteomes" id="UP001459277">
    <property type="component" value="Unassembled WGS sequence"/>
</dbReference>
<keyword evidence="6" id="KW-0238">DNA-binding</keyword>
<evidence type="ECO:0000256" key="2">
    <source>
        <dbReference type="ARBA" id="ARBA00011738"/>
    </source>
</evidence>
<feature type="domain" description="BED-type" evidence="9">
    <location>
        <begin position="23"/>
        <end position="79"/>
    </location>
</feature>
<reference evidence="10 11" key="1">
    <citation type="submission" date="2024-01" db="EMBL/GenBank/DDBJ databases">
        <title>A telomere-to-telomere, gap-free genome of sweet tea (Lithocarpus litseifolius).</title>
        <authorList>
            <person name="Zhou J."/>
        </authorList>
    </citation>
    <scope>NUCLEOTIDE SEQUENCE [LARGE SCALE GENOMIC DNA]</scope>
    <source>
        <strain evidence="10">Zhou-2022a</strain>
        <tissue evidence="10">Leaf</tissue>
    </source>
</reference>
<accession>A0AAW2CWB7</accession>
<keyword evidence="7" id="KW-0539">Nucleus</keyword>
<evidence type="ECO:0000256" key="3">
    <source>
        <dbReference type="ARBA" id="ARBA00022723"/>
    </source>
</evidence>
<evidence type="ECO:0000256" key="5">
    <source>
        <dbReference type="ARBA" id="ARBA00022833"/>
    </source>
</evidence>
<sequence length="425" mass="49463">MSVTEGMDEFEQTVSSGSKRSRSRTFEVWNDFEILPLYEDGHRKFKCRKCTNILTANKENGTSNLRRHAKKCRQENDSVPYHPPLDQDMYHEKIAMEIIRHNYSFSFAKHEIETALTFRDAFHNLSIVDGSFHTCPLDDEWDKAGKIAKFLKPFYDITTLVSGTQYPIANLYFHGVWKIHLRILEEMEDEDVVISDMAKSMNEKFDKYWDCYSIVLSFAVILDPQYKLQFVEFNYRQLYGTNGTKMVMDLRDKLYSLFEGYLRTTNYEAHNMVENASSSGANKKVRDADIASFDTFESQIFGSINSKSQLDVYLEESRFDHNTHMDLDILEYWESHCGRFPELSLMARDIMSIPITTVASESAFSIGGRIFDKYRSCLLPQNAKALLCSRSWLFGGQVILDHDDEHLVEDFKHLCIFGHITYNDE</sequence>
<evidence type="ECO:0000256" key="6">
    <source>
        <dbReference type="ARBA" id="ARBA00023125"/>
    </source>
</evidence>
<comment type="subcellular location">
    <subcellularLocation>
        <location evidence="1">Nucleus</location>
    </subcellularLocation>
</comment>
<dbReference type="Pfam" id="PF05699">
    <property type="entry name" value="Dimer_Tnp_hAT"/>
    <property type="match status" value="1"/>
</dbReference>
<evidence type="ECO:0000256" key="4">
    <source>
        <dbReference type="ARBA" id="ARBA00022771"/>
    </source>
</evidence>
<gene>
    <name evidence="10" type="ORF">SO802_015568</name>
</gene>
<dbReference type="PROSITE" id="PS50808">
    <property type="entry name" value="ZF_BED"/>
    <property type="match status" value="1"/>
</dbReference>
<keyword evidence="3" id="KW-0479">Metal-binding</keyword>
<dbReference type="SUPFAM" id="SSF57667">
    <property type="entry name" value="beta-beta-alpha zinc fingers"/>
    <property type="match status" value="1"/>
</dbReference>
<evidence type="ECO:0000256" key="1">
    <source>
        <dbReference type="ARBA" id="ARBA00004123"/>
    </source>
</evidence>
<dbReference type="PANTHER" id="PTHR23272">
    <property type="entry name" value="BED FINGER-RELATED"/>
    <property type="match status" value="1"/>
</dbReference>
<dbReference type="GO" id="GO:0046983">
    <property type="term" value="F:protein dimerization activity"/>
    <property type="evidence" value="ECO:0007669"/>
    <property type="project" value="InterPro"/>
</dbReference>
<dbReference type="GO" id="GO:0005634">
    <property type="term" value="C:nucleus"/>
    <property type="evidence" value="ECO:0007669"/>
    <property type="project" value="UniProtKB-SubCell"/>
</dbReference>
<dbReference type="AlphaFoldDB" id="A0AAW2CWB7"/>
<evidence type="ECO:0000313" key="10">
    <source>
        <dbReference type="EMBL" id="KAL0001787.1"/>
    </source>
</evidence>